<accession>A0ABP5D0L2</accession>
<dbReference type="EMBL" id="BAAAQM010000016">
    <property type="protein sequence ID" value="GAA1970559.1"/>
    <property type="molecule type" value="Genomic_DNA"/>
</dbReference>
<proteinExistence type="predicted"/>
<dbReference type="Proteomes" id="UP001499854">
    <property type="component" value="Unassembled WGS sequence"/>
</dbReference>
<dbReference type="RefSeq" id="WP_344657816.1">
    <property type="nucleotide sequence ID" value="NZ_BAAAQM010000016.1"/>
</dbReference>
<evidence type="ECO:0000313" key="2">
    <source>
        <dbReference type="Proteomes" id="UP001499854"/>
    </source>
</evidence>
<evidence type="ECO:0000313" key="1">
    <source>
        <dbReference type="EMBL" id="GAA1970559.1"/>
    </source>
</evidence>
<reference evidence="2" key="1">
    <citation type="journal article" date="2019" name="Int. J. Syst. Evol. Microbiol.">
        <title>The Global Catalogue of Microorganisms (GCM) 10K type strain sequencing project: providing services to taxonomists for standard genome sequencing and annotation.</title>
        <authorList>
            <consortium name="The Broad Institute Genomics Platform"/>
            <consortium name="The Broad Institute Genome Sequencing Center for Infectious Disease"/>
            <person name="Wu L."/>
            <person name="Ma J."/>
        </authorList>
    </citation>
    <scope>NUCLEOTIDE SEQUENCE [LARGE SCALE GENOMIC DNA]</scope>
    <source>
        <strain evidence="2">JCM 16013</strain>
    </source>
</reference>
<protein>
    <submittedName>
        <fullName evidence="1">Uncharacterized protein</fullName>
    </submittedName>
</protein>
<comment type="caution">
    <text evidence="1">The sequence shown here is derived from an EMBL/GenBank/DDBJ whole genome shotgun (WGS) entry which is preliminary data.</text>
</comment>
<gene>
    <name evidence="1" type="ORF">GCM10009838_32090</name>
</gene>
<keyword evidence="2" id="KW-1185">Reference proteome</keyword>
<sequence length="96" mass="9207">MPFCAGVTVTAPCAVLGALEGTDGRDGVGGRDDGFALGGELRLAVDEGVVGAVVGEPEVALPAGGLGVGLESAAGSCVELAETVPEAPPDEAPAFT</sequence>
<name>A0ABP5D0L2_9ACTN</name>
<organism evidence="1 2">
    <name type="scientific">Catenulispora subtropica</name>
    <dbReference type="NCBI Taxonomy" id="450798"/>
    <lineage>
        <taxon>Bacteria</taxon>
        <taxon>Bacillati</taxon>
        <taxon>Actinomycetota</taxon>
        <taxon>Actinomycetes</taxon>
        <taxon>Catenulisporales</taxon>
        <taxon>Catenulisporaceae</taxon>
        <taxon>Catenulispora</taxon>
    </lineage>
</organism>